<reference evidence="1 2" key="1">
    <citation type="submission" date="2013-11" db="EMBL/GenBank/DDBJ databases">
        <title>The Genome Sequence of Phytophthora parasitica CJ01A1.</title>
        <authorList>
            <consortium name="The Broad Institute Genomics Platform"/>
            <person name="Russ C."/>
            <person name="Tyler B."/>
            <person name="Panabieres F."/>
            <person name="Shan W."/>
            <person name="Tripathy S."/>
            <person name="Grunwald N."/>
            <person name="Machado M."/>
            <person name="Johnson C.S."/>
            <person name="Walker B."/>
            <person name="Young S.K."/>
            <person name="Zeng Q."/>
            <person name="Gargeya S."/>
            <person name="Fitzgerald M."/>
            <person name="Haas B."/>
            <person name="Abouelleil A."/>
            <person name="Allen A.W."/>
            <person name="Alvarado L."/>
            <person name="Arachchi H.M."/>
            <person name="Berlin A.M."/>
            <person name="Chapman S.B."/>
            <person name="Gainer-Dewar J."/>
            <person name="Goldberg J."/>
            <person name="Griggs A."/>
            <person name="Gujja S."/>
            <person name="Hansen M."/>
            <person name="Howarth C."/>
            <person name="Imamovic A."/>
            <person name="Ireland A."/>
            <person name="Larimer J."/>
            <person name="McCowan C."/>
            <person name="Murphy C."/>
            <person name="Pearson M."/>
            <person name="Poon T.W."/>
            <person name="Priest M."/>
            <person name="Roberts A."/>
            <person name="Saif S."/>
            <person name="Shea T."/>
            <person name="Sisk P."/>
            <person name="Sykes S."/>
            <person name="Wortman J."/>
            <person name="Nusbaum C."/>
            <person name="Birren B."/>
        </authorList>
    </citation>
    <scope>NUCLEOTIDE SEQUENCE [LARGE SCALE GENOMIC DNA]</scope>
    <source>
        <strain evidence="1 2">CJ01A1</strain>
    </source>
</reference>
<name>W2VQ95_PHYNI</name>
<feature type="non-terminal residue" evidence="1">
    <location>
        <position position="32"/>
    </location>
</feature>
<dbReference type="EMBL" id="ANIX01005346">
    <property type="protein sequence ID" value="ETO99588.1"/>
    <property type="molecule type" value="Genomic_DNA"/>
</dbReference>
<protein>
    <submittedName>
        <fullName evidence="1">Uncharacterized protein</fullName>
    </submittedName>
</protein>
<gene>
    <name evidence="1" type="ORF">F441_22996</name>
</gene>
<organism evidence="1 2">
    <name type="scientific">Phytophthora nicotianae CJ01A1</name>
    <dbReference type="NCBI Taxonomy" id="1317063"/>
    <lineage>
        <taxon>Eukaryota</taxon>
        <taxon>Sar</taxon>
        <taxon>Stramenopiles</taxon>
        <taxon>Oomycota</taxon>
        <taxon>Peronosporomycetes</taxon>
        <taxon>Peronosporales</taxon>
        <taxon>Peronosporaceae</taxon>
        <taxon>Phytophthora</taxon>
    </lineage>
</organism>
<dbReference type="AlphaFoldDB" id="W2VQ95"/>
<proteinExistence type="predicted"/>
<evidence type="ECO:0000313" key="2">
    <source>
        <dbReference type="Proteomes" id="UP000018958"/>
    </source>
</evidence>
<dbReference type="Proteomes" id="UP000018958">
    <property type="component" value="Unassembled WGS sequence"/>
</dbReference>
<evidence type="ECO:0000313" key="1">
    <source>
        <dbReference type="EMBL" id="ETO99588.1"/>
    </source>
</evidence>
<comment type="caution">
    <text evidence="1">The sequence shown here is derived from an EMBL/GenBank/DDBJ whole genome shotgun (WGS) entry which is preliminary data.</text>
</comment>
<sequence>MNKVEMVDKLEMDNKLEVHKVLDPFNHELQQY</sequence>
<accession>W2VQ95</accession>